<reference evidence="2 3" key="1">
    <citation type="journal article" date="2018" name="Front. Microbiol.">
        <title>Hydrolytic Capabilities as a Key to Environmental Success: Chitinolytic and Cellulolytic Acidobacteria From Acidic Sub-arctic Soils and Boreal Peatlands.</title>
        <authorList>
            <person name="Belova S.E."/>
            <person name="Ravin N.V."/>
            <person name="Pankratov T.A."/>
            <person name="Rakitin A.L."/>
            <person name="Ivanova A.A."/>
            <person name="Beletsky A.V."/>
            <person name="Mardanov A.V."/>
            <person name="Sinninghe Damste J.S."/>
            <person name="Dedysh S.N."/>
        </authorList>
    </citation>
    <scope>NUCLEOTIDE SEQUENCE [LARGE SCALE GENOMIC DNA]</scope>
    <source>
        <strain evidence="2 3">SBC82</strain>
    </source>
</reference>
<feature type="domain" description="DUF218" evidence="1">
    <location>
        <begin position="41"/>
        <end position="184"/>
    </location>
</feature>
<dbReference type="KEGG" id="abas:ACPOL_1422"/>
<dbReference type="PANTHER" id="PTHR30336">
    <property type="entry name" value="INNER MEMBRANE PROTEIN, PROBABLE PERMEASE"/>
    <property type="match status" value="1"/>
</dbReference>
<protein>
    <recommendedName>
        <fullName evidence="1">DUF218 domain-containing protein</fullName>
    </recommendedName>
</protein>
<dbReference type="EMBL" id="CP030840">
    <property type="protein sequence ID" value="AXC10768.1"/>
    <property type="molecule type" value="Genomic_DNA"/>
</dbReference>
<dbReference type="Pfam" id="PF02698">
    <property type="entry name" value="DUF218"/>
    <property type="match status" value="1"/>
</dbReference>
<dbReference type="PANTHER" id="PTHR30336:SF20">
    <property type="entry name" value="DUF218 DOMAIN-CONTAINING PROTEIN"/>
    <property type="match status" value="1"/>
</dbReference>
<name>A0A2Z5FV75_9BACT</name>
<dbReference type="GO" id="GO:0005886">
    <property type="term" value="C:plasma membrane"/>
    <property type="evidence" value="ECO:0007669"/>
    <property type="project" value="TreeGrafter"/>
</dbReference>
<dbReference type="InterPro" id="IPR003848">
    <property type="entry name" value="DUF218"/>
</dbReference>
<dbReference type="CDD" id="cd06259">
    <property type="entry name" value="YdcF-like"/>
    <property type="match status" value="1"/>
</dbReference>
<organism evidence="2 3">
    <name type="scientific">Acidisarcina polymorpha</name>
    <dbReference type="NCBI Taxonomy" id="2211140"/>
    <lineage>
        <taxon>Bacteria</taxon>
        <taxon>Pseudomonadati</taxon>
        <taxon>Acidobacteriota</taxon>
        <taxon>Terriglobia</taxon>
        <taxon>Terriglobales</taxon>
        <taxon>Acidobacteriaceae</taxon>
        <taxon>Acidisarcina</taxon>
    </lineage>
</organism>
<dbReference type="AlphaFoldDB" id="A0A2Z5FV75"/>
<evidence type="ECO:0000313" key="3">
    <source>
        <dbReference type="Proteomes" id="UP000253606"/>
    </source>
</evidence>
<proteinExistence type="predicted"/>
<dbReference type="RefSeq" id="WP_114206338.1">
    <property type="nucleotide sequence ID" value="NZ_CP030840.1"/>
</dbReference>
<dbReference type="OrthoDB" id="9782395at2"/>
<dbReference type="InterPro" id="IPR051599">
    <property type="entry name" value="Cell_Envelope_Assoc"/>
</dbReference>
<gene>
    <name evidence="2" type="ORF">ACPOL_1422</name>
</gene>
<dbReference type="Proteomes" id="UP000253606">
    <property type="component" value="Chromosome"/>
</dbReference>
<accession>A0A2Z5FV75</accession>
<sequence>MKARLLILLFGVVALGVLSWFVWVNRQIQYYAHLDEARPADAIAIFGAAEYDGRPSPVFRARLNHGLALHRQGIAPLVITLGGAGDGDHSEGSVGHDYLLAQGIPENQIIAETQSGNTKESAERLAVIARENHLQRIVVVSDGTHLFRIHSLCAQEGLDVYTSPRPETKTISRWKAAQRLWHEIASYTAWRLHMH</sequence>
<evidence type="ECO:0000259" key="1">
    <source>
        <dbReference type="Pfam" id="PF02698"/>
    </source>
</evidence>
<dbReference type="Gene3D" id="3.40.50.620">
    <property type="entry name" value="HUPs"/>
    <property type="match status" value="1"/>
</dbReference>
<dbReference type="InterPro" id="IPR014729">
    <property type="entry name" value="Rossmann-like_a/b/a_fold"/>
</dbReference>
<keyword evidence="3" id="KW-1185">Reference proteome</keyword>
<evidence type="ECO:0000313" key="2">
    <source>
        <dbReference type="EMBL" id="AXC10768.1"/>
    </source>
</evidence>